<dbReference type="AlphaFoldDB" id="A0A1N7MMY3"/>
<feature type="compositionally biased region" description="Acidic residues" evidence="1">
    <location>
        <begin position="65"/>
        <end position="74"/>
    </location>
</feature>
<protein>
    <recommendedName>
        <fullName evidence="5">Transglutaminase-like superfamily protein</fullName>
    </recommendedName>
</protein>
<dbReference type="OrthoDB" id="9816224at2"/>
<sequence length="502" mass="55821">MKHLIRCTLIASGVVASAATLSVVANPGMSDYERWRATTQQEFQSYLDENDKAFIGFLKQRWEPVDTESGEEEDQAPKPTNIPKAPPIYSPVDAPEEKPKDIATEPTPVVSVPVPTPTREPDNTTPEQTPVKVAPQPQIKGPAASINFYGHALRLPYNKAMPRAFSSRPSSDAIASAWEALARSDFKPALEQLSATKTSLSLSDWATARLVSDYSEAVARNADSRIMLSWFMLVKLGYDARLAYNDRLYLLMPADDDVYGVTYFTLSGERYYALPLNGDVRIAGKVYTYGKQHETASRAVAFKVPERFNGAGDIRKRTLSYQEGEETVNVVVSYPAEQIRYLDSMPQLNLPRYPILDLPAATRAELTRQLKPLLQGHSEEVAVNRLLNFVQNAFEYQTDEQQFNTENYLFPLETLHYAASDCEDRAALFSLLVHDLLGLPVVLLDYPGHVAAAVEFTGQVKGDAVVYNGRQYTVTDPTYINARAGMTMPQFAGQSPDVVEVF</sequence>
<accession>A0A1N7MMY3</accession>
<dbReference type="Gene3D" id="3.10.620.30">
    <property type="match status" value="1"/>
</dbReference>
<dbReference type="RefSeq" id="WP_076515725.1">
    <property type="nucleotide sequence ID" value="NZ_FTOH01000005.1"/>
</dbReference>
<evidence type="ECO:0000313" key="3">
    <source>
        <dbReference type="EMBL" id="SIS87495.1"/>
    </source>
</evidence>
<feature type="compositionally biased region" description="Low complexity" evidence="1">
    <location>
        <begin position="104"/>
        <end position="113"/>
    </location>
</feature>
<dbReference type="STRING" id="484498.SAMN05421686_105302"/>
<reference evidence="4" key="1">
    <citation type="submission" date="2017-01" db="EMBL/GenBank/DDBJ databases">
        <authorList>
            <person name="Varghese N."/>
            <person name="Submissions S."/>
        </authorList>
    </citation>
    <scope>NUCLEOTIDE SEQUENCE [LARGE SCALE GENOMIC DNA]</scope>
    <source>
        <strain evidence="4">DSM 24913</strain>
    </source>
</reference>
<feature type="signal peptide" evidence="2">
    <location>
        <begin position="1"/>
        <end position="18"/>
    </location>
</feature>
<keyword evidence="2" id="KW-0732">Signal</keyword>
<dbReference type="Proteomes" id="UP000185639">
    <property type="component" value="Unassembled WGS sequence"/>
</dbReference>
<evidence type="ECO:0000256" key="2">
    <source>
        <dbReference type="SAM" id="SignalP"/>
    </source>
</evidence>
<feature type="region of interest" description="Disordered" evidence="1">
    <location>
        <begin position="65"/>
        <end position="137"/>
    </location>
</feature>
<name>A0A1N7MMY3_9GAMM</name>
<keyword evidence="4" id="KW-1185">Reference proteome</keyword>
<gene>
    <name evidence="3" type="ORF">SAMN05421686_105302</name>
</gene>
<feature type="chain" id="PRO_5012275366" description="Transglutaminase-like superfamily protein" evidence="2">
    <location>
        <begin position="19"/>
        <end position="502"/>
    </location>
</feature>
<evidence type="ECO:0000256" key="1">
    <source>
        <dbReference type="SAM" id="MobiDB-lite"/>
    </source>
</evidence>
<organism evidence="3 4">
    <name type="scientific">Thalassolituus maritimus</name>
    <dbReference type="NCBI Taxonomy" id="484498"/>
    <lineage>
        <taxon>Bacteria</taxon>
        <taxon>Pseudomonadati</taxon>
        <taxon>Pseudomonadota</taxon>
        <taxon>Gammaproteobacteria</taxon>
        <taxon>Oceanospirillales</taxon>
        <taxon>Oceanospirillaceae</taxon>
        <taxon>Thalassolituus</taxon>
    </lineage>
</organism>
<proteinExistence type="predicted"/>
<evidence type="ECO:0008006" key="5">
    <source>
        <dbReference type="Google" id="ProtNLM"/>
    </source>
</evidence>
<evidence type="ECO:0000313" key="4">
    <source>
        <dbReference type="Proteomes" id="UP000185639"/>
    </source>
</evidence>
<dbReference type="EMBL" id="FTOH01000005">
    <property type="protein sequence ID" value="SIS87495.1"/>
    <property type="molecule type" value="Genomic_DNA"/>
</dbReference>